<dbReference type="AlphaFoldDB" id="A0A6P8H369"/>
<organism evidence="9 10">
    <name type="scientific">Clupea harengus</name>
    <name type="common">Atlantic herring</name>
    <dbReference type="NCBI Taxonomy" id="7950"/>
    <lineage>
        <taxon>Eukaryota</taxon>
        <taxon>Metazoa</taxon>
        <taxon>Chordata</taxon>
        <taxon>Craniata</taxon>
        <taxon>Vertebrata</taxon>
        <taxon>Euteleostomi</taxon>
        <taxon>Actinopterygii</taxon>
        <taxon>Neopterygii</taxon>
        <taxon>Teleostei</taxon>
        <taxon>Clupei</taxon>
        <taxon>Clupeiformes</taxon>
        <taxon>Clupeoidei</taxon>
        <taxon>Clupeidae</taxon>
        <taxon>Clupea</taxon>
    </lineage>
</organism>
<feature type="compositionally biased region" description="Pro residues" evidence="7">
    <location>
        <begin position="1064"/>
        <end position="1073"/>
    </location>
</feature>
<dbReference type="GO" id="GO:0031124">
    <property type="term" value="P:mRNA 3'-end processing"/>
    <property type="evidence" value="ECO:0007669"/>
    <property type="project" value="TreeGrafter"/>
</dbReference>
<dbReference type="FunFam" id="1.25.40.90:FF:000020">
    <property type="entry name" value="regulation of nuclear pre-mRNA domain-containing protein 2 isoform X1"/>
    <property type="match status" value="1"/>
</dbReference>
<comment type="similarity">
    <text evidence="4">Belongs to the UPF0400 (RTT103) family.</text>
</comment>
<evidence type="ECO:0000256" key="6">
    <source>
        <dbReference type="ARBA" id="ARBA00067342"/>
    </source>
</evidence>
<feature type="region of interest" description="Disordered" evidence="7">
    <location>
        <begin position="422"/>
        <end position="445"/>
    </location>
</feature>
<evidence type="ECO:0000256" key="4">
    <source>
        <dbReference type="ARBA" id="ARBA00034310"/>
    </source>
</evidence>
<feature type="compositionally biased region" description="Basic residues" evidence="7">
    <location>
        <begin position="936"/>
        <end position="946"/>
    </location>
</feature>
<dbReference type="Pfam" id="PF16566">
    <property type="entry name" value="CREPT"/>
    <property type="match status" value="1"/>
</dbReference>
<feature type="compositionally biased region" description="Polar residues" evidence="7">
    <location>
        <begin position="664"/>
        <end position="691"/>
    </location>
</feature>
<feature type="region of interest" description="Disordered" evidence="7">
    <location>
        <begin position="306"/>
        <end position="389"/>
    </location>
</feature>
<sequence length="1135" mass="122980">MAAGGTAASSHSSRGSAAALESSLDRRFQVVTSTMESIQGLSTWCIDNKKYHNNIVRAWLKWIKKSDSTHQLNLFYLANDVIQNCKRKNAIVYRTSFTTVLPDAMEIFNAVDDPKVHRAVERTLTIWEERNVYSEDFITKLRTAVQEKEPPEEAAVSTPVAPPTTAAPIITAAQKSRIVAEFVSQSFMQKLQKHSSSVDEVDLREKQLAAMRVDVCSSEALKKLKDKAGGKKFAKDFEEGSAKLQEYVSVLDGQVKKGPALLEALQNADIFYEMQYKEVKIVTKAYETFANRVTHLKRKLDTLKTSLPSLDDSPVPSPCADAPSPTGSESPFRSLAPPDPDLDGAAMDDDPEPFIYLGDAPSPLSSAGGSPKPGVAVGQTDNREEEDMDMDLSDVEETEGGGIIVDEQVKTPIVPVVSNPAPAPIATQPAPANEAAPVKQTTTPSETAAAATTVAPVAQTIPPNLANVDLGKISSILNSIMKNTAASSGSRPSSESPVATNPPAPSLKSPAPPPQSSSSLASILSKVDTKTILSALSRTQGQTGGLQGFSSILNSQTTASPPTNTELPNISFPAPSNDPVPTTLNATSSLAPSPIGNSSNLQETGPSSFVPSQARSNIQGRPLPENPGIQEPLAPLSSNLDSRLHNFFQGNQGLRDYGLGFNSEPPSQRGSSILTVPSGQVPVSNSPSLGQENLDGTPVRDESGGTPTQDEVTDDEGNVLSMFQGGAPKTGMNNPASTLGSSHASSAYDNEFRRDLNTQSSLYGTSNGRQFRQVGYNGMGKLSGPSGSELAVDRYQTHVPNTVPGGRLPPINQVGPTESRLGPNMEKGGWYGQPYMDEHSDSNPATSLNYGEERRDPEALHQSTSLPPPNFFNTPLPPIPQLPPPPKELLSDPPETSNRPDEYDPSHFDPVREDLLLPYPEPEEMGHPGEPPFSHPHPHSYPHPHPRPPGPGLGGCPRPPLHHPRAPLHHLPRRAISPPRGPMGDYHDSHSPQPAPVRQGYYEDRSPSPPPFEDPYFDRYYDQEARSPSPPPYPYRRPLSPRAHPPDYDVYDLQPPEHRHPPHPFHPGPPRPMAPTDFFPQRPMGPRRPMHPRPPHHPHDPYRLPMKRPGPPFGGPPRMGGPFYPPKRPFLPPRY</sequence>
<evidence type="ECO:0000259" key="8">
    <source>
        <dbReference type="PROSITE" id="PS51391"/>
    </source>
</evidence>
<dbReference type="SMART" id="SM00582">
    <property type="entry name" value="RPR"/>
    <property type="match status" value="1"/>
</dbReference>
<feature type="region of interest" description="Disordered" evidence="7">
    <location>
        <begin position="540"/>
        <end position="637"/>
    </location>
</feature>
<dbReference type="RefSeq" id="XP_031442097.1">
    <property type="nucleotide sequence ID" value="XM_031586237.2"/>
</dbReference>
<proteinExistence type="inferred from homology"/>
<evidence type="ECO:0000313" key="10">
    <source>
        <dbReference type="RefSeq" id="XP_031442097.1"/>
    </source>
</evidence>
<evidence type="ECO:0000256" key="3">
    <source>
        <dbReference type="ARBA" id="ARBA00022990"/>
    </source>
</evidence>
<dbReference type="PANTHER" id="PTHR12460">
    <property type="entry name" value="CYCLIN-DEPENDENT KINASE INHIBITOR-RELATED PROTEIN"/>
    <property type="match status" value="1"/>
</dbReference>
<feature type="compositionally biased region" description="Pro residues" evidence="7">
    <location>
        <begin position="866"/>
        <end position="887"/>
    </location>
</feature>
<dbReference type="InterPro" id="IPR006569">
    <property type="entry name" value="CID_dom"/>
</dbReference>
<feature type="compositionally biased region" description="Low complexity" evidence="7">
    <location>
        <begin position="487"/>
        <end position="496"/>
    </location>
</feature>
<keyword evidence="2" id="KW-0597">Phosphoprotein</keyword>
<feature type="compositionally biased region" description="Acidic residues" evidence="7">
    <location>
        <begin position="340"/>
        <end position="352"/>
    </location>
</feature>
<feature type="compositionally biased region" description="Basic and acidic residues" evidence="7">
    <location>
        <begin position="1016"/>
        <end position="1025"/>
    </location>
</feature>
<protein>
    <recommendedName>
        <fullName evidence="6">Regulation of nuclear pre-mRNA domain-containing protein 2</fullName>
    </recommendedName>
</protein>
<feature type="compositionally biased region" description="Basic and acidic residues" evidence="7">
    <location>
        <begin position="898"/>
        <end position="915"/>
    </location>
</feature>
<dbReference type="GeneID" id="105901433"/>
<dbReference type="OrthoDB" id="10069473at2759"/>
<feature type="region of interest" description="Disordered" evidence="7">
    <location>
        <begin position="657"/>
        <end position="744"/>
    </location>
</feature>
<dbReference type="KEGG" id="char:105901433"/>
<keyword evidence="9" id="KW-1185">Reference proteome</keyword>
<dbReference type="SUPFAM" id="SSF48464">
    <property type="entry name" value="ENTH/VHS domain"/>
    <property type="match status" value="1"/>
</dbReference>
<dbReference type="InterPro" id="IPR008942">
    <property type="entry name" value="ENTH_VHS"/>
</dbReference>
<feature type="compositionally biased region" description="Polar residues" evidence="7">
    <location>
        <begin position="548"/>
        <end position="568"/>
    </location>
</feature>
<reference evidence="10" key="1">
    <citation type="submission" date="2025-08" db="UniProtKB">
        <authorList>
            <consortium name="RefSeq"/>
        </authorList>
    </citation>
    <scope>IDENTIFICATION</scope>
</reference>
<keyword evidence="1" id="KW-0488">Methylation</keyword>
<keyword evidence="3" id="KW-0007">Acetylation</keyword>
<dbReference type="Pfam" id="PF04818">
    <property type="entry name" value="CID"/>
    <property type="match status" value="1"/>
</dbReference>
<feature type="compositionally biased region" description="Low complexity" evidence="7">
    <location>
        <begin position="358"/>
        <end position="374"/>
    </location>
</feature>
<dbReference type="Gene3D" id="1.25.40.90">
    <property type="match status" value="1"/>
</dbReference>
<accession>A0A6P8H369</accession>
<feature type="domain" description="CID" evidence="8">
    <location>
        <begin position="16"/>
        <end position="149"/>
    </location>
</feature>
<evidence type="ECO:0000256" key="7">
    <source>
        <dbReference type="SAM" id="MobiDB-lite"/>
    </source>
</evidence>
<dbReference type="PANTHER" id="PTHR12460:SF40">
    <property type="entry name" value="REGULATION OF NUCLEAR PRE-MRNA DOMAIN-CONTAINING PROTEIN 2"/>
    <property type="match status" value="1"/>
</dbReference>
<dbReference type="CTD" id="334701"/>
<feature type="compositionally biased region" description="Polar residues" evidence="7">
    <location>
        <begin position="731"/>
        <end position="744"/>
    </location>
</feature>
<evidence type="ECO:0000256" key="2">
    <source>
        <dbReference type="ARBA" id="ARBA00022553"/>
    </source>
</evidence>
<dbReference type="InterPro" id="IPR032337">
    <property type="entry name" value="RPRD1A/B_C"/>
</dbReference>
<comment type="subunit">
    <text evidence="5">Associates with the RNA polymerase II complex.</text>
</comment>
<feature type="compositionally biased region" description="Pro residues" evidence="7">
    <location>
        <begin position="500"/>
        <end position="515"/>
    </location>
</feature>
<dbReference type="Proteomes" id="UP000515152">
    <property type="component" value="Chromosome 19"/>
</dbReference>
<feature type="compositionally biased region" description="Basic residues" evidence="7">
    <location>
        <begin position="960"/>
        <end position="973"/>
    </location>
</feature>
<feature type="compositionally biased region" description="Polar residues" evidence="7">
    <location>
        <begin position="579"/>
        <end position="619"/>
    </location>
</feature>
<gene>
    <name evidence="10" type="primary">rprd2a</name>
</gene>
<evidence type="ECO:0000313" key="9">
    <source>
        <dbReference type="Proteomes" id="UP000515152"/>
    </source>
</evidence>
<feature type="region of interest" description="Disordered" evidence="7">
    <location>
        <begin position="799"/>
        <end position="1135"/>
    </location>
</feature>
<feature type="compositionally biased region" description="Pro residues" evidence="7">
    <location>
        <begin position="1123"/>
        <end position="1135"/>
    </location>
</feature>
<name>A0A6P8H369_CLUHA</name>
<dbReference type="GO" id="GO:0000993">
    <property type="term" value="F:RNA polymerase II complex binding"/>
    <property type="evidence" value="ECO:0007669"/>
    <property type="project" value="TreeGrafter"/>
</dbReference>
<evidence type="ECO:0000256" key="1">
    <source>
        <dbReference type="ARBA" id="ARBA00022481"/>
    </source>
</evidence>
<feature type="region of interest" description="Disordered" evidence="7">
    <location>
        <begin position="485"/>
        <end position="523"/>
    </location>
</feature>
<dbReference type="Gene3D" id="6.10.250.2560">
    <property type="match status" value="1"/>
</dbReference>
<dbReference type="PROSITE" id="PS51391">
    <property type="entry name" value="CID"/>
    <property type="match status" value="1"/>
</dbReference>
<evidence type="ECO:0000256" key="5">
    <source>
        <dbReference type="ARBA" id="ARBA00062892"/>
    </source>
</evidence>